<feature type="compositionally biased region" description="Basic and acidic residues" evidence="1">
    <location>
        <begin position="405"/>
        <end position="417"/>
    </location>
</feature>
<feature type="compositionally biased region" description="Low complexity" evidence="1">
    <location>
        <begin position="320"/>
        <end position="335"/>
    </location>
</feature>
<feature type="compositionally biased region" description="Basic and acidic residues" evidence="1">
    <location>
        <begin position="447"/>
        <end position="459"/>
    </location>
</feature>
<proteinExistence type="predicted"/>
<evidence type="ECO:0000256" key="1">
    <source>
        <dbReference type="SAM" id="MobiDB-lite"/>
    </source>
</evidence>
<feature type="compositionally biased region" description="Pro residues" evidence="1">
    <location>
        <begin position="289"/>
        <end position="301"/>
    </location>
</feature>
<dbReference type="EMBL" id="JACHMQ010000001">
    <property type="protein sequence ID" value="MBB6395958.1"/>
    <property type="molecule type" value="Genomic_DNA"/>
</dbReference>
<evidence type="ECO:0000313" key="2">
    <source>
        <dbReference type="EMBL" id="MBB6395958.1"/>
    </source>
</evidence>
<sequence length="612" mass="63837">MGVDHPGGPGEGPEPTDKPTPPKTGDEPPAPPGADGKTPRKDSLKAAGWQFDDQQEPGTDDSSADPAGEAKPETEEKTETGKPEADEPRPAGGTQETPRTQPADETAPQPPREQDGEGVGSTGHTDAGPPSRPQDNSPPSADPTDQPPGGEAPAVTEKGSPATDTGDPKPAEPANQDTPLPEPHAVDSDKPPAEGTGSGNEADGERDGKPVAPQPENTGDKTDTTDKADPGQLERTPYTDNPGSGTQPSRIATLIAAGWEFPGRTDNGSQLPETTDPKPEDPPKTDAPDPAPQTPETPPPSEQTLPADKPADTDPPAQPEQPGGTPEEPVEPNEGAPGDPTVEEPAAAPPGDGELGPRTPGDQPPGDAPPPLPNSGEQPPDGPEPQHAPEEPDPRDNDDQADPAGGERDGDHDKNAEEPQAIETGPNTYPYLGAYNPNGHSTQTLDQARRSSDSSRSREDDDLNTELPRWLIRAPEIRRSPTQDELDPTGANPEPGVAAKAPDRRKKSETDPESPIDRFRRGAWFRGKDMKDVGTLADDSVGSYLGPRPPAPTGHAETGTGPTYSQPHAPGATPDSFMAGAALAMVAVEATRKVTQIVSRIARRGDGNERDR</sequence>
<feature type="compositionally biased region" description="Basic and acidic residues" evidence="1">
    <location>
        <begin position="387"/>
        <end position="398"/>
    </location>
</feature>
<dbReference type="Proteomes" id="UP000546324">
    <property type="component" value="Unassembled WGS sequence"/>
</dbReference>
<feature type="compositionally biased region" description="Pro residues" evidence="1">
    <location>
        <begin position="362"/>
        <end position="373"/>
    </location>
</feature>
<feature type="compositionally biased region" description="Basic and acidic residues" evidence="1">
    <location>
        <begin position="68"/>
        <end position="89"/>
    </location>
</feature>
<gene>
    <name evidence="2" type="ORF">BKA00_002872</name>
</gene>
<feature type="compositionally biased region" description="Acidic residues" evidence="1">
    <location>
        <begin position="53"/>
        <end position="63"/>
    </location>
</feature>
<organism evidence="2 3">
    <name type="scientific">Actinomadura coerulea</name>
    <dbReference type="NCBI Taxonomy" id="46159"/>
    <lineage>
        <taxon>Bacteria</taxon>
        <taxon>Bacillati</taxon>
        <taxon>Actinomycetota</taxon>
        <taxon>Actinomycetes</taxon>
        <taxon>Streptosporangiales</taxon>
        <taxon>Thermomonosporaceae</taxon>
        <taxon>Actinomadura</taxon>
    </lineage>
</organism>
<name>A0A7X0KZ04_9ACTN</name>
<comment type="caution">
    <text evidence="2">The sequence shown here is derived from an EMBL/GenBank/DDBJ whole genome shotgun (WGS) entry which is preliminary data.</text>
</comment>
<keyword evidence="3" id="KW-1185">Reference proteome</keyword>
<feature type="compositionally biased region" description="Basic and acidic residues" evidence="1">
    <location>
        <begin position="275"/>
        <end position="287"/>
    </location>
</feature>
<accession>A0A7X0KZ04</accession>
<feature type="compositionally biased region" description="Pro residues" evidence="1">
    <location>
        <begin position="18"/>
        <end position="32"/>
    </location>
</feature>
<feature type="compositionally biased region" description="Polar residues" evidence="1">
    <location>
        <begin position="238"/>
        <end position="250"/>
    </location>
</feature>
<dbReference type="AlphaFoldDB" id="A0A7X0KZ04"/>
<feature type="compositionally biased region" description="Basic and acidic residues" evidence="1">
    <location>
        <begin position="506"/>
        <end position="532"/>
    </location>
</feature>
<protein>
    <submittedName>
        <fullName evidence="2">Uncharacterized protein</fullName>
    </submittedName>
</protein>
<evidence type="ECO:0000313" key="3">
    <source>
        <dbReference type="Proteomes" id="UP000546324"/>
    </source>
</evidence>
<reference evidence="2 3" key="1">
    <citation type="submission" date="2020-08" db="EMBL/GenBank/DDBJ databases">
        <title>Sequencing the genomes of 1000 actinobacteria strains.</title>
        <authorList>
            <person name="Klenk H.-P."/>
        </authorList>
    </citation>
    <scope>NUCLEOTIDE SEQUENCE [LARGE SCALE GENOMIC DNA]</scope>
    <source>
        <strain evidence="2 3">DSM 43675</strain>
    </source>
</reference>
<dbReference type="RefSeq" id="WP_185025375.1">
    <property type="nucleotide sequence ID" value="NZ_JACHMQ010000001.1"/>
</dbReference>
<feature type="compositionally biased region" description="Basic and acidic residues" evidence="1">
    <location>
        <begin position="218"/>
        <end position="229"/>
    </location>
</feature>
<feature type="compositionally biased region" description="Gly residues" evidence="1">
    <location>
        <begin position="1"/>
        <end position="11"/>
    </location>
</feature>
<feature type="region of interest" description="Disordered" evidence="1">
    <location>
        <begin position="1"/>
        <end position="576"/>
    </location>
</feature>